<dbReference type="Pfam" id="PF20009">
    <property type="entry name" value="GEVED"/>
    <property type="match status" value="1"/>
</dbReference>
<keyword evidence="4 5" id="KW-0720">Serine protease</keyword>
<dbReference type="InterPro" id="IPR023828">
    <property type="entry name" value="Peptidase_S8_Ser-AS"/>
</dbReference>
<dbReference type="InterPro" id="IPR008979">
    <property type="entry name" value="Galactose-bd-like_sf"/>
</dbReference>
<organism evidence="9 10">
    <name type="scientific">Aquirufa avitistagni</name>
    <dbReference type="NCBI Taxonomy" id="3104728"/>
    <lineage>
        <taxon>Bacteria</taxon>
        <taxon>Pseudomonadati</taxon>
        <taxon>Bacteroidota</taxon>
        <taxon>Cytophagia</taxon>
        <taxon>Cytophagales</taxon>
        <taxon>Flectobacillaceae</taxon>
        <taxon>Aquirufa</taxon>
    </lineage>
</organism>
<dbReference type="PROSITE" id="PS00138">
    <property type="entry name" value="SUBTILASE_SER"/>
    <property type="match status" value="1"/>
</dbReference>
<evidence type="ECO:0000256" key="1">
    <source>
        <dbReference type="ARBA" id="ARBA00011073"/>
    </source>
</evidence>
<dbReference type="SUPFAM" id="SSF49785">
    <property type="entry name" value="Galactose-binding domain-like"/>
    <property type="match status" value="1"/>
</dbReference>
<dbReference type="Pfam" id="PF00082">
    <property type="entry name" value="Peptidase_S8"/>
    <property type="match status" value="1"/>
</dbReference>
<dbReference type="Pfam" id="PF18962">
    <property type="entry name" value="Por_Secre_tail"/>
    <property type="match status" value="1"/>
</dbReference>
<keyword evidence="2 5" id="KW-0645">Protease</keyword>
<dbReference type="Gene3D" id="2.60.40.10">
    <property type="entry name" value="Immunoglobulins"/>
    <property type="match status" value="1"/>
</dbReference>
<dbReference type="PROSITE" id="PS51892">
    <property type="entry name" value="SUBTILASE"/>
    <property type="match status" value="1"/>
</dbReference>
<dbReference type="InterPro" id="IPR036852">
    <property type="entry name" value="Peptidase_S8/S53_dom_sf"/>
</dbReference>
<evidence type="ECO:0000256" key="4">
    <source>
        <dbReference type="ARBA" id="ARBA00022825"/>
    </source>
</evidence>
<dbReference type="InterPro" id="IPR045474">
    <property type="entry name" value="GEVED"/>
</dbReference>
<keyword evidence="3 5" id="KW-0378">Hydrolase</keyword>
<name>A0ABW6DDM6_9BACT</name>
<reference evidence="9 10" key="1">
    <citation type="submission" date="2024-03" db="EMBL/GenBank/DDBJ databases">
        <title>Aquirufa genome sequencing.</title>
        <authorList>
            <person name="Pitt A."/>
            <person name="Hahn M.W."/>
        </authorList>
    </citation>
    <scope>NUCLEOTIDE SEQUENCE [LARGE SCALE GENOMIC DNA]</scope>
    <source>
        <strain evidence="9 10">OSTEICH-129V</strain>
    </source>
</reference>
<dbReference type="CDD" id="cd04842">
    <property type="entry name" value="Peptidases_S8_Kp43_protease"/>
    <property type="match status" value="1"/>
</dbReference>
<dbReference type="InterPro" id="IPR000209">
    <property type="entry name" value="Peptidase_S8/S53_dom"/>
</dbReference>
<dbReference type="Gene3D" id="2.60.120.380">
    <property type="match status" value="1"/>
</dbReference>
<evidence type="ECO:0000256" key="2">
    <source>
        <dbReference type="ARBA" id="ARBA00022670"/>
    </source>
</evidence>
<evidence type="ECO:0000259" key="8">
    <source>
        <dbReference type="Pfam" id="PF20009"/>
    </source>
</evidence>
<comment type="similarity">
    <text evidence="1 5">Belongs to the peptidase S8 family.</text>
</comment>
<gene>
    <name evidence="9" type="ORF">U0R10_06180</name>
</gene>
<dbReference type="Proteomes" id="UP001598138">
    <property type="component" value="Unassembled WGS sequence"/>
</dbReference>
<feature type="active site" description="Charge relay system" evidence="5">
    <location>
        <position position="383"/>
    </location>
</feature>
<dbReference type="InterPro" id="IPR015500">
    <property type="entry name" value="Peptidase_S8_subtilisin-rel"/>
</dbReference>
<evidence type="ECO:0000256" key="3">
    <source>
        <dbReference type="ARBA" id="ARBA00022801"/>
    </source>
</evidence>
<dbReference type="InterPro" id="IPR026444">
    <property type="entry name" value="Secre_tail"/>
</dbReference>
<feature type="active site" description="Charge relay system" evidence="5">
    <location>
        <position position="137"/>
    </location>
</feature>
<dbReference type="InterPro" id="IPR013783">
    <property type="entry name" value="Ig-like_fold"/>
</dbReference>
<feature type="domain" description="Secretion system C-terminal sorting" evidence="7">
    <location>
        <begin position="1241"/>
        <end position="1300"/>
    </location>
</feature>
<evidence type="ECO:0000259" key="6">
    <source>
        <dbReference type="Pfam" id="PF00082"/>
    </source>
</evidence>
<accession>A0ABW6DDM6</accession>
<dbReference type="SUPFAM" id="SSF52743">
    <property type="entry name" value="Subtilisin-like"/>
    <property type="match status" value="1"/>
</dbReference>
<feature type="active site" description="Charge relay system" evidence="5">
    <location>
        <position position="164"/>
    </location>
</feature>
<evidence type="ECO:0000256" key="5">
    <source>
        <dbReference type="PROSITE-ProRule" id="PRU01240"/>
    </source>
</evidence>
<dbReference type="RefSeq" id="WP_377983085.1">
    <property type="nucleotide sequence ID" value="NZ_JBBKXZ010000002.1"/>
</dbReference>
<keyword evidence="10" id="KW-1185">Reference proteome</keyword>
<evidence type="ECO:0000259" key="7">
    <source>
        <dbReference type="Pfam" id="PF18962"/>
    </source>
</evidence>
<evidence type="ECO:0000313" key="10">
    <source>
        <dbReference type="Proteomes" id="UP001598138"/>
    </source>
</evidence>
<comment type="caution">
    <text evidence="9">The sequence shown here is derived from an EMBL/GenBank/DDBJ whole genome shotgun (WGS) entry which is preliminary data.</text>
</comment>
<sequence length="1312" mass="141168">MLSKASRHCLSWLLLTLLLAESISLTGQVKSLYRRDDELTKRQANATAFSKLRDSLYQKSQSQAKIRGIHLKDDLGEGRKLVFEQFNEIGEALYLTNHSNRFAGQMTRTDQLYRGGSLGLNLSGGSDTLSGWLGIWDGGVPLTTHQEFTGRISSQESSITSDQHSTHVAGTLIAAGVNSAARGMAFGADLKAWDYSNDNTEISAASLKLLISNHSYGYQAGWVYDATKLKWQWWGNDAVSSSEDYKFGFYDSNAQALDRIAYNAPMYLMTKSAGNSRSQTGPAPGTFYLLRNTRDSSSVSRAKNDGYDIISTTGNAKNILTVGAAELSTQVPMYGKDVLISDFSCWGPTDDGRIKPDVVGIGTDVLSTSNTGNSSYATLSGTSMASPQVAGSLFLLQQLYNRLNKGVFMRAATLKGLAIHTALDMGNAGPDYQSGWGLINAEQAASVVQNKNGSHRITEGTLTTGTRQTIPLIASGKGDLEVTISWTDPESSVLSLSPENLNNRSPRLVNDLDIQIQGPQGISLPFILDPDNPGNPATTGNNFRDNVEKIRVIGAIPGQIYTLILTHKGSLRSEKQDFSLIISGIGGTAYCAAAPTTNVNSITKSKFGTTEFADATATDFTQKRIQTEQGSQLDYQIDFSNAQLKDALLLVDWNQDGDFEDAEETVKSFQANSNFRESIQISPLATAGNYYRMRLISSTNGRPSTCGNYASGETNEFLLEITQASNDIAALSLSSTSGFNCATSGSTTVQARIKNLGSKAQTQIPIRVSVLLNQNEIGQLTGTVPTLASGKETTISVSGPVTLEAGKNYQFKLQSRLVGDQFAANNEVSIPYQTEIPPAPIATGTSCLGSNALTLNSTNGYPLWYSNNTLIGSGLKVAATPGRDYFVSTADFSGTLGPATKAAFGSGTYFENFGPAPIIEIKSPVILTTARVYVGTSGTITFSVLNQDTGELVYSIAKDLIATRTQRNFNKINSQLTDDKNDPGQIVELNLPFPKPGNYLISQNCSNGATIFRSNRSLADTVTAPTNLGYPYAIPHILSMTGALFNGSPIASGYYYLYDMKFNSLGCPSPRVKVPVSQLKAPTISMDKSGSKTICNGTSETITAITNDPADLSWQINGSPTGQSGKSIVATKSGSYQVSASFGGVCPTLSNAFTLNVTTPASPLISYRDGYLNSTEGTNMQWFLEETKIPGATELKYLPTQSGAYKIQLVDINGCLATSDKLFISILGQELENPFSQITAYPNPTQGGIQLGIPDKWKTIPARIAIVDLTGKRWVEKPLNTEIIDLRSVPSGIYFIQFEGIVGQKPIKFIKF</sequence>
<feature type="domain" description="GEVED" evidence="8">
    <location>
        <begin position="651"/>
        <end position="718"/>
    </location>
</feature>
<dbReference type="NCBIfam" id="TIGR04183">
    <property type="entry name" value="Por_Secre_tail"/>
    <property type="match status" value="1"/>
</dbReference>
<evidence type="ECO:0000313" key="9">
    <source>
        <dbReference type="EMBL" id="MFD3394200.1"/>
    </source>
</evidence>
<dbReference type="PANTHER" id="PTHR43399:SF4">
    <property type="entry name" value="CELL WALL-ASSOCIATED PROTEASE"/>
    <property type="match status" value="1"/>
</dbReference>
<feature type="domain" description="Peptidase S8/S53" evidence="6">
    <location>
        <begin position="159"/>
        <end position="437"/>
    </location>
</feature>
<dbReference type="InterPro" id="IPR051048">
    <property type="entry name" value="Peptidase_S8/S53_subtilisin"/>
</dbReference>
<dbReference type="PANTHER" id="PTHR43399">
    <property type="entry name" value="SUBTILISIN-RELATED"/>
    <property type="match status" value="1"/>
</dbReference>
<dbReference type="PRINTS" id="PR00723">
    <property type="entry name" value="SUBTILISIN"/>
</dbReference>
<protein>
    <submittedName>
        <fullName evidence="9">S8 family serine peptidase</fullName>
    </submittedName>
</protein>
<proteinExistence type="inferred from homology"/>
<dbReference type="EMBL" id="JBBKXZ010000002">
    <property type="protein sequence ID" value="MFD3394200.1"/>
    <property type="molecule type" value="Genomic_DNA"/>
</dbReference>
<dbReference type="InterPro" id="IPR034058">
    <property type="entry name" value="TagA/B/C/D_pept_dom"/>
</dbReference>
<dbReference type="Gene3D" id="3.40.50.200">
    <property type="entry name" value="Peptidase S8/S53 domain"/>
    <property type="match status" value="1"/>
</dbReference>